<keyword evidence="4" id="KW-1003">Cell membrane</keyword>
<dbReference type="InterPro" id="IPR043129">
    <property type="entry name" value="ATPase_NBD"/>
</dbReference>
<dbReference type="AlphaFoldDB" id="A0A2A2AA33"/>
<feature type="domain" description="GspL periplasmic" evidence="11">
    <location>
        <begin position="419"/>
        <end position="525"/>
    </location>
</feature>
<evidence type="ECO:0000313" key="12">
    <source>
        <dbReference type="EMBL" id="PAT34429.1"/>
    </source>
</evidence>
<dbReference type="GO" id="GO:0009276">
    <property type="term" value="C:Gram-negative-bacterium-type cell wall"/>
    <property type="evidence" value="ECO:0007669"/>
    <property type="project" value="InterPro"/>
</dbReference>
<feature type="domain" description="GspL cytoplasmic actin-ATPase-like" evidence="10">
    <location>
        <begin position="185"/>
        <end position="377"/>
    </location>
</feature>
<evidence type="ECO:0000313" key="13">
    <source>
        <dbReference type="Proteomes" id="UP000217999"/>
    </source>
</evidence>
<protein>
    <submittedName>
        <fullName evidence="12">General secretion pathway protein GspL</fullName>
    </submittedName>
</protein>
<keyword evidence="9" id="KW-0472">Membrane</keyword>
<organism evidence="12 13">
    <name type="scientific">Vandammella animalimorsus</name>
    <dbReference type="NCBI Taxonomy" id="2029117"/>
    <lineage>
        <taxon>Bacteria</taxon>
        <taxon>Pseudomonadati</taxon>
        <taxon>Pseudomonadota</taxon>
        <taxon>Betaproteobacteria</taxon>
        <taxon>Burkholderiales</taxon>
        <taxon>Comamonadaceae</taxon>
        <taxon>Vandammella</taxon>
    </lineage>
</organism>
<proteinExistence type="inferred from homology"/>
<keyword evidence="7" id="KW-0653">Protein transport</keyword>
<gene>
    <name evidence="12" type="ORF">CK620_09485</name>
</gene>
<evidence type="ECO:0000256" key="8">
    <source>
        <dbReference type="ARBA" id="ARBA00022989"/>
    </source>
</evidence>
<evidence type="ECO:0000256" key="4">
    <source>
        <dbReference type="ARBA" id="ARBA00022475"/>
    </source>
</evidence>
<comment type="subcellular location">
    <subcellularLocation>
        <location evidence="1">Cell inner membrane</location>
        <topology evidence="1">Single-pass membrane protein</topology>
    </subcellularLocation>
</comment>
<dbReference type="InterPro" id="IPR024230">
    <property type="entry name" value="GspL_cyto_dom"/>
</dbReference>
<keyword evidence="3" id="KW-0813">Transport</keyword>
<evidence type="ECO:0000256" key="7">
    <source>
        <dbReference type="ARBA" id="ARBA00022927"/>
    </source>
</evidence>
<dbReference type="GO" id="GO:0015628">
    <property type="term" value="P:protein secretion by the type II secretion system"/>
    <property type="evidence" value="ECO:0007669"/>
    <property type="project" value="InterPro"/>
</dbReference>
<comment type="similarity">
    <text evidence="2">Belongs to the GSP L family.</text>
</comment>
<evidence type="ECO:0000256" key="3">
    <source>
        <dbReference type="ARBA" id="ARBA00022448"/>
    </source>
</evidence>
<dbReference type="Proteomes" id="UP000217999">
    <property type="component" value="Unassembled WGS sequence"/>
</dbReference>
<keyword evidence="6" id="KW-0812">Transmembrane</keyword>
<dbReference type="Pfam" id="PF12693">
    <property type="entry name" value="GspL_C"/>
    <property type="match status" value="1"/>
</dbReference>
<reference evidence="12 13" key="1">
    <citation type="submission" date="2017-08" db="EMBL/GenBank/DDBJ databases">
        <title>WGS of Clinical strains of the CDC Group NO-1 linked to zoonotic infections in humans.</title>
        <authorList>
            <person name="Bernier A.-M."/>
            <person name="Bernard K."/>
        </authorList>
    </citation>
    <scope>NUCLEOTIDE SEQUENCE [LARGE SCALE GENOMIC DNA]</scope>
    <source>
        <strain evidence="12 13">NML03-0146</strain>
    </source>
</reference>
<evidence type="ECO:0000256" key="5">
    <source>
        <dbReference type="ARBA" id="ARBA00022519"/>
    </source>
</evidence>
<accession>A0A2A2AA33</accession>
<sequence>MRLTVLRYCLSRRSLRLPNSLVRKLVAMKNHHLATPGAQPRPRGLQISIANQKSATRLSPKSQASQCRTRGENRRAFYLPRDQPAPCPLAMQASGAVGGLFKPAPAHAARSATVAPPPRMRSWDGLWAHYNSPPIGSDMPALILEAPSHLLPAQSPWAFVRSADGQTISDSGHSPVGLLPVPGKGTEVVLVLPVQDVSWHWVRLPQIALKDRARLRAVLQGLLEDQLLDEPEQLHFALAPQARAGAPCWVAVCQTGRLQAHVTALAQQGLQVQRIVPAFAPPPHEPTAAADASDAAPATASLYAIGTEDDPWLVAVGAGQGGSAPTPQAGVLALPLTASAAALDCVAQPGAAVQAEPALYQLAQQRLGRPVQLLEPPQRLLQAAQSPWNLAQFQFANSGRDRLGQNLNKGLQNFLRAPAWRWARWGAALLVLVQLAGVQLWAWQARRDLQQLHAQVDTVFRSTFPKVAVVVDAPRQMRQELQRLQQQSGALTPGSFEVLAGAAGLGLPEDMRPQELHYENAQLRLGGLPHGSELLQQWEDGLAAQGLLAQWHEGRLQIEPAPTTPTRGQP</sequence>
<dbReference type="Gene3D" id="3.30.420.380">
    <property type="match status" value="1"/>
</dbReference>
<dbReference type="Pfam" id="PF05134">
    <property type="entry name" value="T2SSL"/>
    <property type="match status" value="1"/>
</dbReference>
<comment type="caution">
    <text evidence="12">The sequence shown here is derived from an EMBL/GenBank/DDBJ whole genome shotgun (WGS) entry which is preliminary data.</text>
</comment>
<keyword evidence="5" id="KW-0997">Cell inner membrane</keyword>
<dbReference type="SUPFAM" id="SSF53067">
    <property type="entry name" value="Actin-like ATPase domain"/>
    <property type="match status" value="1"/>
</dbReference>
<keyword evidence="8" id="KW-1133">Transmembrane helix</keyword>
<dbReference type="GO" id="GO:0015627">
    <property type="term" value="C:type II protein secretion system complex"/>
    <property type="evidence" value="ECO:0007669"/>
    <property type="project" value="InterPro"/>
</dbReference>
<evidence type="ECO:0000256" key="9">
    <source>
        <dbReference type="ARBA" id="ARBA00023136"/>
    </source>
</evidence>
<evidence type="ECO:0000259" key="11">
    <source>
        <dbReference type="Pfam" id="PF12693"/>
    </source>
</evidence>
<evidence type="ECO:0000256" key="2">
    <source>
        <dbReference type="ARBA" id="ARBA00005318"/>
    </source>
</evidence>
<dbReference type="EMBL" id="NSJF01000004">
    <property type="protein sequence ID" value="PAT34429.1"/>
    <property type="molecule type" value="Genomic_DNA"/>
</dbReference>
<dbReference type="InterPro" id="IPR025691">
    <property type="entry name" value="GspL_pp_dom"/>
</dbReference>
<name>A0A2A2AA33_9BURK</name>
<evidence type="ECO:0000256" key="1">
    <source>
        <dbReference type="ARBA" id="ARBA00004377"/>
    </source>
</evidence>
<evidence type="ECO:0000259" key="10">
    <source>
        <dbReference type="Pfam" id="PF05134"/>
    </source>
</evidence>
<evidence type="ECO:0000256" key="6">
    <source>
        <dbReference type="ARBA" id="ARBA00022692"/>
    </source>
</evidence>
<dbReference type="InterPro" id="IPR007812">
    <property type="entry name" value="T2SS_protein-GspL"/>
</dbReference>
<dbReference type="NCBIfam" id="TIGR01709">
    <property type="entry name" value="typeII_sec_gspL"/>
    <property type="match status" value="1"/>
</dbReference>
<dbReference type="GO" id="GO:0005886">
    <property type="term" value="C:plasma membrane"/>
    <property type="evidence" value="ECO:0007669"/>
    <property type="project" value="UniProtKB-SubCell"/>
</dbReference>